<protein>
    <submittedName>
        <fullName evidence="1">Uncharacterized protein</fullName>
    </submittedName>
</protein>
<proteinExistence type="predicted"/>
<organism evidence="1 2">
    <name type="scientific">Thermincola potens (strain JR)</name>
    <dbReference type="NCBI Taxonomy" id="635013"/>
    <lineage>
        <taxon>Bacteria</taxon>
        <taxon>Bacillati</taxon>
        <taxon>Bacillota</taxon>
        <taxon>Clostridia</taxon>
        <taxon>Eubacteriales</taxon>
        <taxon>Thermincolaceae</taxon>
        <taxon>Thermincola</taxon>
    </lineage>
</organism>
<dbReference type="KEGG" id="tjr:TherJR_0732"/>
<dbReference type="Proteomes" id="UP000002377">
    <property type="component" value="Chromosome"/>
</dbReference>
<gene>
    <name evidence="1" type="ordered locus">TherJR_0732</name>
</gene>
<sequence>MQKIFTNFLTKAVGFVDNRLKQPKKPLKYVDNSVEIVDLFKKSDFVYKFDRVLFKTTRIRY</sequence>
<evidence type="ECO:0000313" key="2">
    <source>
        <dbReference type="Proteomes" id="UP000002377"/>
    </source>
</evidence>
<dbReference type="STRING" id="635013.TherJR_0732"/>
<reference evidence="1 2" key="1">
    <citation type="submission" date="2010-05" db="EMBL/GenBank/DDBJ databases">
        <title>Complete sequence of Thermincola sp. JR.</title>
        <authorList>
            <consortium name="US DOE Joint Genome Institute"/>
            <person name="Lucas S."/>
            <person name="Copeland A."/>
            <person name="Lapidus A."/>
            <person name="Cheng J.-F."/>
            <person name="Bruce D."/>
            <person name="Goodwin L."/>
            <person name="Pitluck S."/>
            <person name="Chertkov O."/>
            <person name="Detter J.C."/>
            <person name="Han C."/>
            <person name="Tapia R."/>
            <person name="Land M."/>
            <person name="Hauser L."/>
            <person name="Kyrpides N."/>
            <person name="Mikhailova N."/>
            <person name="Hazen T.C."/>
            <person name="Woyke T."/>
        </authorList>
    </citation>
    <scope>NUCLEOTIDE SEQUENCE [LARGE SCALE GENOMIC DNA]</scope>
    <source>
        <strain evidence="1 2">JR</strain>
    </source>
</reference>
<dbReference type="HOGENOM" id="CLU_2921286_0_0_9"/>
<dbReference type="AlphaFoldDB" id="D5XCH3"/>
<dbReference type="EMBL" id="CP002028">
    <property type="protein sequence ID" value="ADG81599.1"/>
    <property type="molecule type" value="Genomic_DNA"/>
</dbReference>
<name>D5XCH3_THEPJ</name>
<evidence type="ECO:0000313" key="1">
    <source>
        <dbReference type="EMBL" id="ADG81599.1"/>
    </source>
</evidence>
<accession>D5XCH3</accession>
<keyword evidence="2" id="KW-1185">Reference proteome</keyword>